<evidence type="ECO:0000256" key="2">
    <source>
        <dbReference type="ARBA" id="ARBA00006228"/>
    </source>
</evidence>
<dbReference type="GO" id="GO:0005886">
    <property type="term" value="C:plasma membrane"/>
    <property type="evidence" value="ECO:0007669"/>
    <property type="project" value="UniProtKB-SubCell"/>
</dbReference>
<keyword evidence="3" id="KW-1003">Cell membrane</keyword>
<reference evidence="8 9" key="1">
    <citation type="submission" date="2018-03" db="EMBL/GenBank/DDBJ databases">
        <title>Genomic Encyclopedia of Type Strains, Phase III (KMG-III): the genomes of soil and plant-associated and newly described type strains.</title>
        <authorList>
            <person name="Whitman W."/>
        </authorList>
    </citation>
    <scope>NUCLEOTIDE SEQUENCE [LARGE SCALE GENOMIC DNA]</scope>
    <source>
        <strain evidence="8 9">CGMCC 4.7104</strain>
    </source>
</reference>
<evidence type="ECO:0000256" key="7">
    <source>
        <dbReference type="SAM" id="Phobius"/>
    </source>
</evidence>
<dbReference type="EMBL" id="PVNG01000028">
    <property type="protein sequence ID" value="PRX53318.1"/>
    <property type="molecule type" value="Genomic_DNA"/>
</dbReference>
<dbReference type="InterPro" id="IPR002758">
    <property type="entry name" value="Cation_antiport_E"/>
</dbReference>
<sequence length="178" mass="19608">MKRRVLTTVRLFGRRVPLALVAWLALVWVTLWGDLSAGNVLGGVVTGLVVTWLLPLPVLDPGIRIHPVGLVRFLLWFGWDMVISTVRVVFWVAHPGRPPAQLVLVPLRTSSEAMTVIIMVALSTVPGSLVLEAYPRALMLHVLGRPGDVADAVRADVTRLESRVVAAFGTRRDRKELE</sequence>
<comment type="caution">
    <text evidence="8">The sequence shown here is derived from an EMBL/GenBank/DDBJ whole genome shotgun (WGS) entry which is preliminary data.</text>
</comment>
<evidence type="ECO:0000313" key="9">
    <source>
        <dbReference type="Proteomes" id="UP000238312"/>
    </source>
</evidence>
<accession>A0A2T0M7F0</accession>
<evidence type="ECO:0000256" key="6">
    <source>
        <dbReference type="ARBA" id="ARBA00023136"/>
    </source>
</evidence>
<comment type="subcellular location">
    <subcellularLocation>
        <location evidence="1">Cell membrane</location>
        <topology evidence="1">Multi-pass membrane protein</topology>
    </subcellularLocation>
</comment>
<feature type="transmembrane region" description="Helical" evidence="7">
    <location>
        <begin position="70"/>
        <end position="93"/>
    </location>
</feature>
<dbReference type="RefSeq" id="WP_245956594.1">
    <property type="nucleotide sequence ID" value="NZ_CP109074.1"/>
</dbReference>
<dbReference type="Proteomes" id="UP000238312">
    <property type="component" value="Unassembled WGS sequence"/>
</dbReference>
<dbReference type="PANTHER" id="PTHR34584:SF1">
    <property type="entry name" value="NA(+)_H(+) ANTIPORTER SUBUNIT E1"/>
    <property type="match status" value="1"/>
</dbReference>
<dbReference type="GO" id="GO:0008324">
    <property type="term" value="F:monoatomic cation transmembrane transporter activity"/>
    <property type="evidence" value="ECO:0007669"/>
    <property type="project" value="InterPro"/>
</dbReference>
<keyword evidence="9" id="KW-1185">Reference proteome</keyword>
<keyword evidence="5 7" id="KW-1133">Transmembrane helix</keyword>
<evidence type="ECO:0000313" key="8">
    <source>
        <dbReference type="EMBL" id="PRX53318.1"/>
    </source>
</evidence>
<evidence type="ECO:0000256" key="3">
    <source>
        <dbReference type="ARBA" id="ARBA00022475"/>
    </source>
</evidence>
<evidence type="ECO:0000256" key="5">
    <source>
        <dbReference type="ARBA" id="ARBA00022989"/>
    </source>
</evidence>
<comment type="similarity">
    <text evidence="2">Belongs to the CPA3 antiporters (TC 2.A.63) subunit E family.</text>
</comment>
<dbReference type="Pfam" id="PF01899">
    <property type="entry name" value="MNHE"/>
    <property type="match status" value="1"/>
</dbReference>
<dbReference type="PANTHER" id="PTHR34584">
    <property type="entry name" value="NA(+)/H(+) ANTIPORTER SUBUNIT E1"/>
    <property type="match status" value="1"/>
</dbReference>
<evidence type="ECO:0000256" key="4">
    <source>
        <dbReference type="ARBA" id="ARBA00022692"/>
    </source>
</evidence>
<proteinExistence type="inferred from homology"/>
<name>A0A2T0M7F0_9ACTN</name>
<keyword evidence="6 7" id="KW-0472">Membrane</keyword>
<keyword evidence="4 7" id="KW-0812">Transmembrane</keyword>
<evidence type="ECO:0000256" key="1">
    <source>
        <dbReference type="ARBA" id="ARBA00004651"/>
    </source>
</evidence>
<feature type="transmembrane region" description="Helical" evidence="7">
    <location>
        <begin position="113"/>
        <end position="131"/>
    </location>
</feature>
<organism evidence="8 9">
    <name type="scientific">Nonomuraea fuscirosea</name>
    <dbReference type="NCBI Taxonomy" id="1291556"/>
    <lineage>
        <taxon>Bacteria</taxon>
        <taxon>Bacillati</taxon>
        <taxon>Actinomycetota</taxon>
        <taxon>Actinomycetes</taxon>
        <taxon>Streptosporangiales</taxon>
        <taxon>Streptosporangiaceae</taxon>
        <taxon>Nonomuraea</taxon>
    </lineage>
</organism>
<gene>
    <name evidence="8" type="ORF">B0I32_12874</name>
</gene>
<feature type="transmembrane region" description="Helical" evidence="7">
    <location>
        <begin position="37"/>
        <end position="58"/>
    </location>
</feature>
<feature type="transmembrane region" description="Helical" evidence="7">
    <location>
        <begin position="12"/>
        <end position="31"/>
    </location>
</feature>
<dbReference type="AlphaFoldDB" id="A0A2T0M7F0"/>
<protein>
    <submittedName>
        <fullName evidence="8">Multisubunit sodium/proton antiporter MrpE subunit</fullName>
    </submittedName>
</protein>